<protein>
    <submittedName>
        <fullName evidence="2">Uncharacterized protein</fullName>
    </submittedName>
</protein>
<sequence length="169" mass="19226">MSARIMMKERTWAARGRKIGGEVASEQEENREEDADVACRTPLPGQQGPRSRIKVAGIAATRPILLLRATFDIRLARKRAKGGKKDMEAEQRKIANPGRRSRNPRQRRRCRRPLLLLEYRVVFPPRIARRTPCLLPSLSAPPTPPFVSQKYLISRGPTGQETRSPFFMV</sequence>
<dbReference type="Proteomes" id="UP000245768">
    <property type="component" value="Unassembled WGS sequence"/>
</dbReference>
<feature type="compositionally biased region" description="Basic residues" evidence="1">
    <location>
        <begin position="99"/>
        <end position="108"/>
    </location>
</feature>
<dbReference type="AlphaFoldDB" id="A0A316YP55"/>
<feature type="compositionally biased region" description="Basic and acidic residues" evidence="1">
    <location>
        <begin position="83"/>
        <end position="93"/>
    </location>
</feature>
<proteinExistence type="predicted"/>
<evidence type="ECO:0000256" key="1">
    <source>
        <dbReference type="SAM" id="MobiDB-lite"/>
    </source>
</evidence>
<organism evidence="2 3">
    <name type="scientific">Acaromyces ingoldii</name>
    <dbReference type="NCBI Taxonomy" id="215250"/>
    <lineage>
        <taxon>Eukaryota</taxon>
        <taxon>Fungi</taxon>
        <taxon>Dikarya</taxon>
        <taxon>Basidiomycota</taxon>
        <taxon>Ustilaginomycotina</taxon>
        <taxon>Exobasidiomycetes</taxon>
        <taxon>Exobasidiales</taxon>
        <taxon>Cryptobasidiaceae</taxon>
        <taxon>Acaromyces</taxon>
    </lineage>
</organism>
<dbReference type="GeneID" id="37043744"/>
<evidence type="ECO:0000313" key="2">
    <source>
        <dbReference type="EMBL" id="PWN90806.1"/>
    </source>
</evidence>
<accession>A0A316YP55</accession>
<name>A0A316YP55_9BASI</name>
<feature type="region of interest" description="Disordered" evidence="1">
    <location>
        <begin position="18"/>
        <end position="50"/>
    </location>
</feature>
<keyword evidence="3" id="KW-1185">Reference proteome</keyword>
<dbReference type="InParanoid" id="A0A316YP55"/>
<dbReference type="EMBL" id="KZ819636">
    <property type="protein sequence ID" value="PWN90806.1"/>
    <property type="molecule type" value="Genomic_DNA"/>
</dbReference>
<dbReference type="RefSeq" id="XP_025378004.1">
    <property type="nucleotide sequence ID" value="XM_025521828.1"/>
</dbReference>
<gene>
    <name evidence="2" type="ORF">FA10DRAFT_267241</name>
</gene>
<feature type="compositionally biased region" description="Acidic residues" evidence="1">
    <location>
        <begin position="25"/>
        <end position="36"/>
    </location>
</feature>
<evidence type="ECO:0000313" key="3">
    <source>
        <dbReference type="Proteomes" id="UP000245768"/>
    </source>
</evidence>
<feature type="region of interest" description="Disordered" evidence="1">
    <location>
        <begin position="79"/>
        <end position="108"/>
    </location>
</feature>
<reference evidence="2 3" key="1">
    <citation type="journal article" date="2018" name="Mol. Biol. Evol.">
        <title>Broad Genomic Sampling Reveals a Smut Pathogenic Ancestry of the Fungal Clade Ustilaginomycotina.</title>
        <authorList>
            <person name="Kijpornyongpan T."/>
            <person name="Mondo S.J."/>
            <person name="Barry K."/>
            <person name="Sandor L."/>
            <person name="Lee J."/>
            <person name="Lipzen A."/>
            <person name="Pangilinan J."/>
            <person name="LaButti K."/>
            <person name="Hainaut M."/>
            <person name="Henrissat B."/>
            <person name="Grigoriev I.V."/>
            <person name="Spatafora J.W."/>
            <person name="Aime M.C."/>
        </authorList>
    </citation>
    <scope>NUCLEOTIDE SEQUENCE [LARGE SCALE GENOMIC DNA]</scope>
    <source>
        <strain evidence="2 3">MCA 4198</strain>
    </source>
</reference>